<gene>
    <name evidence="3" type="ORF">PILCRDRAFT_84589</name>
</gene>
<keyword evidence="4" id="KW-1185">Reference proteome</keyword>
<dbReference type="OrthoDB" id="3181351at2759"/>
<sequence>MSTAPICMTTHSANTTAHPGLVFAAAKRTQEDGKTKKELAKVKKQAKEEKKKDTIRAVASLEKRMAEADDTFDVTLKPQGTSKHQLQCTRSYAQLPLTFESPNNSGSEAAGNDMHDGTETEHNMTEEEVPLKKKAKLGFHNAVQMHLDREVNILKPKDRHQCTDYVEIHNSQDEDDELYKATIKTKVGAKGKGGRTNTPSDQKGQKGPGTDKPNRSHAASLIWSALNTVKISNHDNGIEIAKGGLLDFDEMIGNERDAAIKSPQKSKQRISSTALVKVKDSPKPIIPQTKQCAKPTNNKLPKEWLKDGIWRKRIIPSMFHWAGIQENTWVIPDEHITDALTKICKVLWQLSKWRSSFGSAAIAIVNAFFDGNNDYRDSDTMRQEFATHMLDKLRFVYHHNKGDDKKVEHALMLWSTGGLTIEIIQEARDTKKAIKLPVMINPVTGKQSA</sequence>
<evidence type="ECO:0000256" key="1">
    <source>
        <dbReference type="SAM" id="Coils"/>
    </source>
</evidence>
<dbReference type="Proteomes" id="UP000054166">
    <property type="component" value="Unassembled WGS sequence"/>
</dbReference>
<feature type="coiled-coil region" evidence="1">
    <location>
        <begin position="44"/>
        <end position="71"/>
    </location>
</feature>
<evidence type="ECO:0000313" key="3">
    <source>
        <dbReference type="EMBL" id="KIM89612.1"/>
    </source>
</evidence>
<dbReference type="AlphaFoldDB" id="A0A0C3CIV1"/>
<feature type="compositionally biased region" description="Basic and acidic residues" evidence="2">
    <location>
        <begin position="113"/>
        <end position="127"/>
    </location>
</feature>
<reference evidence="4" key="2">
    <citation type="submission" date="2015-01" db="EMBL/GenBank/DDBJ databases">
        <title>Evolutionary Origins and Diversification of the Mycorrhizal Mutualists.</title>
        <authorList>
            <consortium name="DOE Joint Genome Institute"/>
            <consortium name="Mycorrhizal Genomics Consortium"/>
            <person name="Kohler A."/>
            <person name="Kuo A."/>
            <person name="Nagy L.G."/>
            <person name="Floudas D."/>
            <person name="Copeland A."/>
            <person name="Barry K.W."/>
            <person name="Cichocki N."/>
            <person name="Veneault-Fourrey C."/>
            <person name="LaButti K."/>
            <person name="Lindquist E.A."/>
            <person name="Lipzen A."/>
            <person name="Lundell T."/>
            <person name="Morin E."/>
            <person name="Murat C."/>
            <person name="Riley R."/>
            <person name="Ohm R."/>
            <person name="Sun H."/>
            <person name="Tunlid A."/>
            <person name="Henrissat B."/>
            <person name="Grigoriev I.V."/>
            <person name="Hibbett D.S."/>
            <person name="Martin F."/>
        </authorList>
    </citation>
    <scope>NUCLEOTIDE SEQUENCE [LARGE SCALE GENOMIC DNA]</scope>
    <source>
        <strain evidence="4">F 1598</strain>
    </source>
</reference>
<feature type="region of interest" description="Disordered" evidence="2">
    <location>
        <begin position="186"/>
        <end position="216"/>
    </location>
</feature>
<protein>
    <submittedName>
        <fullName evidence="3">Uncharacterized protein</fullName>
    </submittedName>
</protein>
<reference evidence="3 4" key="1">
    <citation type="submission" date="2014-04" db="EMBL/GenBank/DDBJ databases">
        <authorList>
            <consortium name="DOE Joint Genome Institute"/>
            <person name="Kuo A."/>
            <person name="Tarkka M."/>
            <person name="Buscot F."/>
            <person name="Kohler A."/>
            <person name="Nagy L.G."/>
            <person name="Floudas D."/>
            <person name="Copeland A."/>
            <person name="Barry K.W."/>
            <person name="Cichocki N."/>
            <person name="Veneault-Fourrey C."/>
            <person name="LaButti K."/>
            <person name="Lindquist E.A."/>
            <person name="Lipzen A."/>
            <person name="Lundell T."/>
            <person name="Morin E."/>
            <person name="Murat C."/>
            <person name="Sun H."/>
            <person name="Tunlid A."/>
            <person name="Henrissat B."/>
            <person name="Grigoriev I.V."/>
            <person name="Hibbett D.S."/>
            <person name="Martin F."/>
            <person name="Nordberg H.P."/>
            <person name="Cantor M.N."/>
            <person name="Hua S.X."/>
        </authorList>
    </citation>
    <scope>NUCLEOTIDE SEQUENCE [LARGE SCALE GENOMIC DNA]</scope>
    <source>
        <strain evidence="3 4">F 1598</strain>
    </source>
</reference>
<dbReference type="HOGENOM" id="CLU_609891_0_0_1"/>
<keyword evidence="1" id="KW-0175">Coiled coil</keyword>
<feature type="region of interest" description="Disordered" evidence="2">
    <location>
        <begin position="100"/>
        <end position="127"/>
    </location>
</feature>
<name>A0A0C3CIV1_PILCF</name>
<accession>A0A0C3CIV1</accession>
<evidence type="ECO:0000256" key="2">
    <source>
        <dbReference type="SAM" id="MobiDB-lite"/>
    </source>
</evidence>
<proteinExistence type="predicted"/>
<dbReference type="EMBL" id="KN832974">
    <property type="protein sequence ID" value="KIM89612.1"/>
    <property type="molecule type" value="Genomic_DNA"/>
</dbReference>
<evidence type="ECO:0000313" key="4">
    <source>
        <dbReference type="Proteomes" id="UP000054166"/>
    </source>
</evidence>
<dbReference type="InParanoid" id="A0A0C3CIV1"/>
<organism evidence="3 4">
    <name type="scientific">Piloderma croceum (strain F 1598)</name>
    <dbReference type="NCBI Taxonomy" id="765440"/>
    <lineage>
        <taxon>Eukaryota</taxon>
        <taxon>Fungi</taxon>
        <taxon>Dikarya</taxon>
        <taxon>Basidiomycota</taxon>
        <taxon>Agaricomycotina</taxon>
        <taxon>Agaricomycetes</taxon>
        <taxon>Agaricomycetidae</taxon>
        <taxon>Atheliales</taxon>
        <taxon>Atheliaceae</taxon>
        <taxon>Piloderma</taxon>
    </lineage>
</organism>